<protein>
    <submittedName>
        <fullName evidence="16">Cytochrome P450 monooxygenase</fullName>
    </submittedName>
</protein>
<evidence type="ECO:0000256" key="6">
    <source>
        <dbReference type="ARBA" id="ARBA00022692"/>
    </source>
</evidence>
<dbReference type="EMBL" id="LC761772">
    <property type="protein sequence ID" value="BED43017.1"/>
    <property type="molecule type" value="mRNA"/>
</dbReference>
<keyword evidence="11 14" id="KW-0503">Monooxygenase</keyword>
<dbReference type="GO" id="GO:0005506">
    <property type="term" value="F:iron ion binding"/>
    <property type="evidence" value="ECO:0007669"/>
    <property type="project" value="InterPro"/>
</dbReference>
<comment type="pathway">
    <text evidence="3">Secondary metabolite biosynthesis.</text>
</comment>
<evidence type="ECO:0000256" key="1">
    <source>
        <dbReference type="ARBA" id="ARBA00001971"/>
    </source>
</evidence>
<evidence type="ECO:0000256" key="9">
    <source>
        <dbReference type="ARBA" id="ARBA00023002"/>
    </source>
</evidence>
<keyword evidence="9 14" id="KW-0560">Oxidoreductase</keyword>
<dbReference type="PRINTS" id="PR00463">
    <property type="entry name" value="EP450I"/>
</dbReference>
<dbReference type="InterPro" id="IPR050364">
    <property type="entry name" value="Cytochrome_P450_fung"/>
</dbReference>
<evidence type="ECO:0000313" key="16">
    <source>
        <dbReference type="EMBL" id="BED43017.1"/>
    </source>
</evidence>
<dbReference type="Pfam" id="PF00067">
    <property type="entry name" value="p450"/>
    <property type="match status" value="1"/>
</dbReference>
<feature type="binding site" description="axial binding residue" evidence="13">
    <location>
        <position position="443"/>
    </location>
    <ligand>
        <name>heme</name>
        <dbReference type="ChEBI" id="CHEBI:30413"/>
    </ligand>
    <ligandPart>
        <name>Fe</name>
        <dbReference type="ChEBI" id="CHEBI:18248"/>
    </ligandPart>
</feature>
<evidence type="ECO:0000256" key="14">
    <source>
        <dbReference type="RuleBase" id="RU000461"/>
    </source>
</evidence>
<dbReference type="Gene3D" id="1.10.630.10">
    <property type="entry name" value="Cytochrome P450"/>
    <property type="match status" value="1"/>
</dbReference>
<gene>
    <name evidence="16" type="primary">CYP5359AP2</name>
</gene>
<evidence type="ECO:0000256" key="4">
    <source>
        <dbReference type="ARBA" id="ARBA00010617"/>
    </source>
</evidence>
<evidence type="ECO:0000256" key="5">
    <source>
        <dbReference type="ARBA" id="ARBA00022617"/>
    </source>
</evidence>
<dbReference type="AlphaFoldDB" id="A0AA86MGJ2"/>
<dbReference type="InterPro" id="IPR017972">
    <property type="entry name" value="Cyt_P450_CS"/>
</dbReference>
<name>A0AA86MGJ2_TRAVE</name>
<keyword evidence="7 13" id="KW-0479">Metal-binding</keyword>
<dbReference type="CDD" id="cd11065">
    <property type="entry name" value="CYP64-like"/>
    <property type="match status" value="1"/>
</dbReference>
<organism evidence="16">
    <name type="scientific">Trametes versicolor</name>
    <name type="common">White-rot fungus</name>
    <name type="synonym">Coriolus versicolor</name>
    <dbReference type="NCBI Taxonomy" id="5325"/>
    <lineage>
        <taxon>Eukaryota</taxon>
        <taxon>Fungi</taxon>
        <taxon>Dikarya</taxon>
        <taxon>Basidiomycota</taxon>
        <taxon>Agaricomycotina</taxon>
        <taxon>Agaricomycetes</taxon>
        <taxon>Polyporales</taxon>
        <taxon>Polyporaceae</taxon>
        <taxon>Trametes</taxon>
    </lineage>
</organism>
<evidence type="ECO:0000256" key="15">
    <source>
        <dbReference type="SAM" id="Phobius"/>
    </source>
</evidence>
<keyword evidence="10 13" id="KW-0408">Iron</keyword>
<dbReference type="SUPFAM" id="SSF48264">
    <property type="entry name" value="Cytochrome P450"/>
    <property type="match status" value="1"/>
</dbReference>
<dbReference type="InterPro" id="IPR002401">
    <property type="entry name" value="Cyt_P450_E_grp-I"/>
</dbReference>
<dbReference type="PANTHER" id="PTHR46300:SF7">
    <property type="entry name" value="P450, PUTATIVE (EUROFUNG)-RELATED"/>
    <property type="match status" value="1"/>
</dbReference>
<dbReference type="GO" id="GO:0004497">
    <property type="term" value="F:monooxygenase activity"/>
    <property type="evidence" value="ECO:0007669"/>
    <property type="project" value="UniProtKB-KW"/>
</dbReference>
<evidence type="ECO:0000256" key="7">
    <source>
        <dbReference type="ARBA" id="ARBA00022723"/>
    </source>
</evidence>
<accession>A0AA86MGJ2</accession>
<feature type="transmembrane region" description="Helical" evidence="15">
    <location>
        <begin position="6"/>
        <end position="22"/>
    </location>
</feature>
<evidence type="ECO:0000256" key="12">
    <source>
        <dbReference type="ARBA" id="ARBA00023136"/>
    </source>
</evidence>
<comment type="cofactor">
    <cofactor evidence="1 13">
        <name>heme</name>
        <dbReference type="ChEBI" id="CHEBI:30413"/>
    </cofactor>
</comment>
<evidence type="ECO:0000256" key="11">
    <source>
        <dbReference type="ARBA" id="ARBA00023033"/>
    </source>
</evidence>
<comment type="similarity">
    <text evidence="4 14">Belongs to the cytochrome P450 family.</text>
</comment>
<dbReference type="GO" id="GO:0016705">
    <property type="term" value="F:oxidoreductase activity, acting on paired donors, with incorporation or reduction of molecular oxygen"/>
    <property type="evidence" value="ECO:0007669"/>
    <property type="project" value="InterPro"/>
</dbReference>
<evidence type="ECO:0000256" key="3">
    <source>
        <dbReference type="ARBA" id="ARBA00005179"/>
    </source>
</evidence>
<dbReference type="GO" id="GO:0016020">
    <property type="term" value="C:membrane"/>
    <property type="evidence" value="ECO:0007669"/>
    <property type="project" value="UniProtKB-SubCell"/>
</dbReference>
<comment type="subcellular location">
    <subcellularLocation>
        <location evidence="2">Membrane</location>
        <topology evidence="2">Single-pass membrane protein</topology>
    </subcellularLocation>
</comment>
<evidence type="ECO:0000256" key="10">
    <source>
        <dbReference type="ARBA" id="ARBA00023004"/>
    </source>
</evidence>
<dbReference type="PRINTS" id="PR00385">
    <property type="entry name" value="P450"/>
</dbReference>
<evidence type="ECO:0000256" key="13">
    <source>
        <dbReference type="PIRSR" id="PIRSR602401-1"/>
    </source>
</evidence>
<keyword evidence="12 15" id="KW-0472">Membrane</keyword>
<dbReference type="PANTHER" id="PTHR46300">
    <property type="entry name" value="P450, PUTATIVE (EUROFUNG)-RELATED-RELATED"/>
    <property type="match status" value="1"/>
</dbReference>
<keyword evidence="5 13" id="KW-0349">Heme</keyword>
<dbReference type="InterPro" id="IPR001128">
    <property type="entry name" value="Cyt_P450"/>
</dbReference>
<evidence type="ECO:0000256" key="2">
    <source>
        <dbReference type="ARBA" id="ARBA00004167"/>
    </source>
</evidence>
<proteinExistence type="evidence at transcript level"/>
<keyword evidence="8 15" id="KW-1133">Transmembrane helix</keyword>
<evidence type="ECO:0000256" key="8">
    <source>
        <dbReference type="ARBA" id="ARBA00022989"/>
    </source>
</evidence>
<dbReference type="InterPro" id="IPR036396">
    <property type="entry name" value="Cyt_P450_sf"/>
</dbReference>
<keyword evidence="6 15" id="KW-0812">Transmembrane</keyword>
<dbReference type="GO" id="GO:0020037">
    <property type="term" value="F:heme binding"/>
    <property type="evidence" value="ECO:0007669"/>
    <property type="project" value="InterPro"/>
</dbReference>
<sequence>MDLPYVVIAFSALLAVTAVALWKRRMRPSLPLPPGPRPLPILGNLFDMPTKQLGSSLRDMADKYGDVVYLDILGQPMVVVNSFEATLTILESRSANTSDRPQSPMAELCGFLWQFSLKGYTQTWRQYRKDFHSTFHPNAIPPYRPIHLRECRRLLQRLLETPKNYLAIARHAFSATIMDAVYGIVVAERDDPVLARAEKVTARFSNIVTPGKYLVEVLPALRFLPSWLPGAQFKRNAEKWRPEIAAARDETFHISMDAIVRGDARPCALASLVEKAMQKDGAISEQESERFRDVTAIAFLAGADTTLNSMHAFFLAMVQFPEAQKKAQRELDAVIGPDRLPEFADRDALPYVRALVKEVIRWHSVAPTAIAHRTVDEDEYKGYRIPAGSIIVPNSWAMSQDPVAYPQPEQFIPERFLQSYSGKGGSEVRDPERFQFGFGRRICPGRHFANDALFLAVASVLHTFDIRAPLGLDGKPLPVAPKIVRDFFLSYPESFECTITPRSEKAAVLIRSSDISGPKDGNV</sequence>
<reference evidence="16" key="1">
    <citation type="submission" date="2023-03" db="EMBL/GenBank/DDBJ databases">
        <title>cytochrome P450 monooxygenase from Trametes versicolor.</title>
        <authorList>
            <person name="Ichinose H."/>
        </authorList>
    </citation>
    <scope>NUCLEOTIDE SEQUENCE</scope>
    <source>
        <strain evidence="16">NBRC 30340</strain>
    </source>
</reference>
<dbReference type="PROSITE" id="PS00086">
    <property type="entry name" value="CYTOCHROME_P450"/>
    <property type="match status" value="1"/>
</dbReference>